<evidence type="ECO:0000256" key="3">
    <source>
        <dbReference type="ARBA" id="ARBA00022475"/>
    </source>
</evidence>
<dbReference type="FunFam" id="2.60.40.10:FF:000333">
    <property type="entry name" value="Down syndrome cell adhesion molecule"/>
    <property type="match status" value="1"/>
</dbReference>
<dbReference type="GO" id="GO:0005886">
    <property type="term" value="C:plasma membrane"/>
    <property type="evidence" value="ECO:0007669"/>
    <property type="project" value="UniProtKB-SubCell"/>
</dbReference>
<dbReference type="PANTHER" id="PTHR45080">
    <property type="entry name" value="CONTACTIN 5"/>
    <property type="match status" value="1"/>
</dbReference>
<keyword evidence="3" id="KW-1003">Cell membrane</keyword>
<dbReference type="SMART" id="SM00409">
    <property type="entry name" value="IG"/>
    <property type="match status" value="5"/>
</dbReference>
<dbReference type="GO" id="GO:0043025">
    <property type="term" value="C:neuronal cell body"/>
    <property type="evidence" value="ECO:0007669"/>
    <property type="project" value="TreeGrafter"/>
</dbReference>
<evidence type="ECO:0000313" key="15">
    <source>
        <dbReference type="Proteomes" id="UP000675881"/>
    </source>
</evidence>
<reference evidence="14" key="1">
    <citation type="submission" date="2021-02" db="EMBL/GenBank/DDBJ databases">
        <authorList>
            <person name="Bekaert M."/>
        </authorList>
    </citation>
    <scope>NUCLEOTIDE SEQUENCE</scope>
    <source>
        <strain evidence="14">IoA-00</strain>
    </source>
</reference>
<keyword evidence="8" id="KW-1133">Transmembrane helix</keyword>
<feature type="domain" description="Ig-like" evidence="13">
    <location>
        <begin position="274"/>
        <end position="361"/>
    </location>
</feature>
<dbReference type="FunFam" id="2.60.40.10:FF:000017">
    <property type="entry name" value="Down syndrome cell adhesion molecule b"/>
    <property type="match status" value="1"/>
</dbReference>
<dbReference type="InterPro" id="IPR013783">
    <property type="entry name" value="Ig-like_fold"/>
</dbReference>
<organism evidence="14 15">
    <name type="scientific">Lepeophtheirus salmonis</name>
    <name type="common">Salmon louse</name>
    <name type="synonym">Caligus salmonis</name>
    <dbReference type="NCBI Taxonomy" id="72036"/>
    <lineage>
        <taxon>Eukaryota</taxon>
        <taxon>Metazoa</taxon>
        <taxon>Ecdysozoa</taxon>
        <taxon>Arthropoda</taxon>
        <taxon>Crustacea</taxon>
        <taxon>Multicrustacea</taxon>
        <taxon>Hexanauplia</taxon>
        <taxon>Copepoda</taxon>
        <taxon>Siphonostomatoida</taxon>
        <taxon>Caligidae</taxon>
        <taxon>Lepeophtheirus</taxon>
    </lineage>
</organism>
<keyword evidence="5" id="KW-0732">Signal</keyword>
<dbReference type="EMBL" id="HG994583">
    <property type="protein sequence ID" value="CAF2930442.1"/>
    <property type="molecule type" value="Genomic_DNA"/>
</dbReference>
<evidence type="ECO:0000256" key="2">
    <source>
        <dbReference type="ARBA" id="ARBA00004236"/>
    </source>
</evidence>
<dbReference type="InterPro" id="IPR003598">
    <property type="entry name" value="Ig_sub2"/>
</dbReference>
<keyword evidence="7" id="KW-0130">Cell adhesion</keyword>
<evidence type="ECO:0000259" key="13">
    <source>
        <dbReference type="PROSITE" id="PS50835"/>
    </source>
</evidence>
<keyword evidence="11" id="KW-0325">Glycoprotein</keyword>
<evidence type="ECO:0000256" key="1">
    <source>
        <dbReference type="ARBA" id="ARBA00004167"/>
    </source>
</evidence>
<dbReference type="SUPFAM" id="SSF48726">
    <property type="entry name" value="Immunoglobulin"/>
    <property type="match status" value="5"/>
</dbReference>
<evidence type="ECO:0000256" key="5">
    <source>
        <dbReference type="ARBA" id="ARBA00022729"/>
    </source>
</evidence>
<protein>
    <submittedName>
        <fullName evidence="14">DSCAM</fullName>
    </submittedName>
</protein>
<keyword evidence="15" id="KW-1185">Reference proteome</keyword>
<dbReference type="InterPro" id="IPR036179">
    <property type="entry name" value="Ig-like_dom_sf"/>
</dbReference>
<dbReference type="GO" id="GO:0050808">
    <property type="term" value="P:synapse organization"/>
    <property type="evidence" value="ECO:0007669"/>
    <property type="project" value="TreeGrafter"/>
</dbReference>
<dbReference type="PROSITE" id="PS50835">
    <property type="entry name" value="IG_LIKE"/>
    <property type="match status" value="5"/>
</dbReference>
<dbReference type="InterPro" id="IPR013098">
    <property type="entry name" value="Ig_I-set"/>
</dbReference>
<feature type="domain" description="Ig-like" evidence="13">
    <location>
        <begin position="86"/>
        <end position="169"/>
    </location>
</feature>
<feature type="domain" description="Ig-like" evidence="13">
    <location>
        <begin position="366"/>
        <end position="459"/>
    </location>
</feature>
<dbReference type="Pfam" id="PF13927">
    <property type="entry name" value="Ig_3"/>
    <property type="match status" value="1"/>
</dbReference>
<feature type="domain" description="Ig-like" evidence="13">
    <location>
        <begin position="181"/>
        <end position="270"/>
    </location>
</feature>
<evidence type="ECO:0000256" key="9">
    <source>
        <dbReference type="ARBA" id="ARBA00023136"/>
    </source>
</evidence>
<evidence type="ECO:0000256" key="10">
    <source>
        <dbReference type="ARBA" id="ARBA00023157"/>
    </source>
</evidence>
<evidence type="ECO:0000313" key="14">
    <source>
        <dbReference type="EMBL" id="CAF2930442.1"/>
    </source>
</evidence>
<dbReference type="SMART" id="SM00408">
    <property type="entry name" value="IGc2"/>
    <property type="match status" value="4"/>
</dbReference>
<dbReference type="AlphaFoldDB" id="A0A7R8CZ60"/>
<evidence type="ECO:0000256" key="12">
    <source>
        <dbReference type="ARBA" id="ARBA00023319"/>
    </source>
</evidence>
<dbReference type="GO" id="GO:0008046">
    <property type="term" value="F:axon guidance receptor activity"/>
    <property type="evidence" value="ECO:0007669"/>
    <property type="project" value="TreeGrafter"/>
</dbReference>
<accession>A0A7R8CZ60</accession>
<evidence type="ECO:0000256" key="8">
    <source>
        <dbReference type="ARBA" id="ARBA00022989"/>
    </source>
</evidence>
<sequence>MWLHVENRACISIHPNVKGLKTAVVYEWFHASSSDYSLLPNIDYFVTEGTILITRVSTSHGGKWTCKASNSRGYESSDVHLTVQTPLSLRLYPPAQRVDVGKEVRIECAYRGFPLKDVYWVKDGVQLTLFPRGEIHKGDNVSTLRIHSMDRRDKGLYQCFVEGESQILSQVSQLDLGNSKANIISTFDHQVLQPGSSLSISCKATGSPLPSISWFVDGRPIYGGVFNKTLGKDVFLSTLDISSISASEGGHYSCVAENELGFMTHGQRVDVYGPPFIKPMDPLSVLAASDVLIHCPYTGYPILQVKWTKNGEILPVNERQRVFESNASLQIQNIQLADKGEYTCTISNERSVSARENFELSVAIPPKIEPFHFKDDLQVGGRIRVSCTASLGDLPIKFEWLFNSHRLLEGEHSNGISITTVDAFSSSLVIPKLSTGHSGNFTCVASNSAASDTFSSSLTVNELKLTDYFYSSPTAYLFPSVYCLLPAMCVFIPEDPCSPGQVASIRFLGSQSNSHSSNEPLRLMDGVGLSQSKERTNVTPPEENRILSHGLSVNASLD</sequence>
<gene>
    <name evidence="14" type="ORF">LSAA_8854</name>
</gene>
<name>A0A7R8CZ60_LEPSM</name>
<keyword evidence="12" id="KW-0393">Immunoglobulin domain</keyword>
<evidence type="ECO:0000256" key="11">
    <source>
        <dbReference type="ARBA" id="ARBA00023180"/>
    </source>
</evidence>
<keyword evidence="4" id="KW-0812">Transmembrane</keyword>
<evidence type="ECO:0000256" key="4">
    <source>
        <dbReference type="ARBA" id="ARBA00022692"/>
    </source>
</evidence>
<comment type="subcellular location">
    <subcellularLocation>
        <location evidence="2">Cell membrane</location>
    </subcellularLocation>
    <subcellularLocation>
        <location evidence="1">Membrane</location>
        <topology evidence="1">Single-pass membrane protein</topology>
    </subcellularLocation>
</comment>
<dbReference type="Proteomes" id="UP000675881">
    <property type="component" value="Chromosome 4"/>
</dbReference>
<dbReference type="Gene3D" id="2.60.40.10">
    <property type="entry name" value="Immunoglobulins"/>
    <property type="match status" value="5"/>
</dbReference>
<keyword evidence="6" id="KW-0677">Repeat</keyword>
<dbReference type="InterPro" id="IPR050958">
    <property type="entry name" value="Cell_Adh-Cytoskel_Orgn"/>
</dbReference>
<dbReference type="InterPro" id="IPR003599">
    <property type="entry name" value="Ig_sub"/>
</dbReference>
<evidence type="ECO:0000256" key="7">
    <source>
        <dbReference type="ARBA" id="ARBA00022889"/>
    </source>
</evidence>
<dbReference type="OrthoDB" id="6377417at2759"/>
<keyword evidence="9" id="KW-0472">Membrane</keyword>
<evidence type="ECO:0000256" key="6">
    <source>
        <dbReference type="ARBA" id="ARBA00022737"/>
    </source>
</evidence>
<dbReference type="GO" id="GO:0007156">
    <property type="term" value="P:homophilic cell adhesion via plasma membrane adhesion molecules"/>
    <property type="evidence" value="ECO:0007669"/>
    <property type="project" value="TreeGrafter"/>
</dbReference>
<dbReference type="PANTHER" id="PTHR45080:SF8">
    <property type="entry name" value="IG-LIKE DOMAIN-CONTAINING PROTEIN"/>
    <property type="match status" value="1"/>
</dbReference>
<dbReference type="InterPro" id="IPR007110">
    <property type="entry name" value="Ig-like_dom"/>
</dbReference>
<proteinExistence type="predicted"/>
<dbReference type="GO" id="GO:0030424">
    <property type="term" value="C:axon"/>
    <property type="evidence" value="ECO:0007669"/>
    <property type="project" value="TreeGrafter"/>
</dbReference>
<dbReference type="FunFam" id="2.60.40.10:FF:000005">
    <property type="entry name" value="Neuronal cell adhesion molecule"/>
    <property type="match status" value="1"/>
</dbReference>
<feature type="domain" description="Ig-like" evidence="13">
    <location>
        <begin position="1"/>
        <end position="82"/>
    </location>
</feature>
<dbReference type="Pfam" id="PF07679">
    <property type="entry name" value="I-set"/>
    <property type="match status" value="3"/>
</dbReference>
<keyword evidence="10" id="KW-1015">Disulfide bond</keyword>